<dbReference type="Proteomes" id="UP001156701">
    <property type="component" value="Unassembled WGS sequence"/>
</dbReference>
<evidence type="ECO:0000313" key="3">
    <source>
        <dbReference type="Proteomes" id="UP001156701"/>
    </source>
</evidence>
<accession>A0AA42FN09</accession>
<evidence type="ECO:0000313" key="2">
    <source>
        <dbReference type="EMBL" id="MDO7857015.1"/>
    </source>
</evidence>
<proteinExistence type="predicted"/>
<reference evidence="2" key="3">
    <citation type="journal article" date="2024" name="Int. J. Antimicrob. Agents">
        <title>Identification of a novel Providencia species showing multi-drug-resistant in three patients with hospital-acquired infection.</title>
        <authorList>
            <person name="Yang W."/>
            <person name="Chen J."/>
            <person name="Yang F."/>
            <person name="Ji P."/>
            <person name="Shen S."/>
            <person name="Yin D."/>
            <person name="Hu F."/>
        </authorList>
    </citation>
    <scope>NUCLEOTIDE SEQUENCE</scope>
    <source>
        <strain evidence="2">CRE-138-0111</strain>
    </source>
</reference>
<protein>
    <submittedName>
        <fullName evidence="1">Uncharacterized protein</fullName>
    </submittedName>
</protein>
<comment type="caution">
    <text evidence="1">The sequence shown here is derived from an EMBL/GenBank/DDBJ whole genome shotgun (WGS) entry which is preliminary data.</text>
</comment>
<dbReference type="Proteomes" id="UP001176478">
    <property type="component" value="Unassembled WGS sequence"/>
</dbReference>
<evidence type="ECO:0000313" key="4">
    <source>
        <dbReference type="Proteomes" id="UP001176478"/>
    </source>
</evidence>
<dbReference type="EMBL" id="JAUQTG010000006">
    <property type="protein sequence ID" value="MDO7857015.1"/>
    <property type="molecule type" value="Genomic_DNA"/>
</dbReference>
<keyword evidence="4" id="KW-1185">Reference proteome</keyword>
<organism evidence="1 3">
    <name type="scientific">Providencia huashanensis</name>
    <dbReference type="NCBI Taxonomy" id="3037798"/>
    <lineage>
        <taxon>Bacteria</taxon>
        <taxon>Pseudomonadati</taxon>
        <taxon>Pseudomonadota</taxon>
        <taxon>Gammaproteobacteria</taxon>
        <taxon>Enterobacterales</taxon>
        <taxon>Morganellaceae</taxon>
        <taxon>Providencia</taxon>
    </lineage>
</organism>
<name>A0AA42FN09_9GAMM</name>
<reference evidence="1" key="1">
    <citation type="submission" date="2023-03" db="EMBL/GenBank/DDBJ databases">
        <title>a new species belonging to Providencia genus.</title>
        <authorList>
            <person name="Yang W."/>
            <person name="Hu F."/>
            <person name="Shen S."/>
            <person name="Ding L."/>
            <person name="Yin D."/>
        </authorList>
    </citation>
    <scope>NUCLEOTIDE SEQUENCE</scope>
    <source>
        <strain evidence="1">CRE-3FA-0001</strain>
    </source>
</reference>
<dbReference type="RefSeq" id="WP_166687060.1">
    <property type="nucleotide sequence ID" value="NZ_JARRYG010000011.1"/>
</dbReference>
<reference evidence="2" key="2">
    <citation type="submission" date="2023-07" db="EMBL/GenBank/DDBJ databases">
        <authorList>
            <person name="Yang W."/>
            <person name="Chen J."/>
            <person name="Ji P."/>
            <person name="Hu F."/>
        </authorList>
    </citation>
    <scope>NUCLEOTIDE SEQUENCE</scope>
    <source>
        <strain evidence="2">CRE-138-0111</strain>
    </source>
</reference>
<dbReference type="EMBL" id="JARRYG010000011">
    <property type="protein sequence ID" value="MDG4696985.1"/>
    <property type="molecule type" value="Genomic_DNA"/>
</dbReference>
<sequence>MSKSKGTISIENKWDEDFKKVEIIYQSSEDDVDKAFITYNIRAQQTHNDVFDIEYSSTGKSSWIGTVTTSSGQKWSSGSPLKCNANKAENCKIIIKFDEYRKEMGVIYTPQNSCHKKMSQLKSI</sequence>
<evidence type="ECO:0000313" key="1">
    <source>
        <dbReference type="EMBL" id="MDG4696985.1"/>
    </source>
</evidence>
<gene>
    <name evidence="1" type="ORF">P7V44_12145</name>
    <name evidence="2" type="ORF">Q5E86_11820</name>
</gene>
<dbReference type="AlphaFoldDB" id="A0AA42FN09"/>